<sequence>MHGDDTPVPVLARGKTYTGRAWVYVRDDRPFGGHDPPAAVSRDFMSGGAGYVAAAAARRLRGADRGRLLMTTHDT</sequence>
<dbReference type="Proteomes" id="UP000249130">
    <property type="component" value="Unassembled WGS sequence"/>
</dbReference>
<reference evidence="1 2" key="1">
    <citation type="submission" date="2017-07" db="EMBL/GenBank/DDBJ databases">
        <title>Draft Genome Sequences of Select Purple Nonsulfur Bacteria.</title>
        <authorList>
            <person name="Lasarre B."/>
            <person name="Mckinlay J.B."/>
        </authorList>
    </citation>
    <scope>NUCLEOTIDE SEQUENCE [LARGE SCALE GENOMIC DNA]</scope>
    <source>
        <strain evidence="1 2">DSM 5909</strain>
    </source>
</reference>
<evidence type="ECO:0000313" key="1">
    <source>
        <dbReference type="EMBL" id="RAI38987.1"/>
    </source>
</evidence>
<accession>A0A327KKI3</accession>
<dbReference type="EMBL" id="NPEX01000319">
    <property type="protein sequence ID" value="RAI38987.1"/>
    <property type="molecule type" value="Genomic_DNA"/>
</dbReference>
<gene>
    <name evidence="1" type="ORF">CH341_26790</name>
</gene>
<name>A0A327KKI3_9BRAD</name>
<dbReference type="AlphaFoldDB" id="A0A327KKI3"/>
<evidence type="ECO:0000313" key="2">
    <source>
        <dbReference type="Proteomes" id="UP000249130"/>
    </source>
</evidence>
<organism evidence="1 2">
    <name type="scientific">Rhodoplanes roseus</name>
    <dbReference type="NCBI Taxonomy" id="29409"/>
    <lineage>
        <taxon>Bacteria</taxon>
        <taxon>Pseudomonadati</taxon>
        <taxon>Pseudomonadota</taxon>
        <taxon>Alphaproteobacteria</taxon>
        <taxon>Hyphomicrobiales</taxon>
        <taxon>Nitrobacteraceae</taxon>
        <taxon>Rhodoplanes</taxon>
    </lineage>
</organism>
<keyword evidence="2" id="KW-1185">Reference proteome</keyword>
<protein>
    <submittedName>
        <fullName evidence="1">Uncharacterized protein</fullName>
    </submittedName>
</protein>
<proteinExistence type="predicted"/>
<comment type="caution">
    <text evidence="1">The sequence shown here is derived from an EMBL/GenBank/DDBJ whole genome shotgun (WGS) entry which is preliminary data.</text>
</comment>